<dbReference type="GO" id="GO:0005737">
    <property type="term" value="C:cytoplasm"/>
    <property type="evidence" value="ECO:0007669"/>
    <property type="project" value="TreeGrafter"/>
</dbReference>
<dbReference type="PANTHER" id="PTHR12953">
    <property type="entry name" value="MEMBRANE PROTEIN CH1 RELATED"/>
    <property type="match status" value="1"/>
</dbReference>
<feature type="transmembrane region" description="Helical" evidence="6">
    <location>
        <begin position="23"/>
        <end position="46"/>
    </location>
</feature>
<dbReference type="AlphaFoldDB" id="I3T8S2"/>
<organism evidence="8">
    <name type="scientific">Lotus japonicus</name>
    <name type="common">Lotus corniculatus var. japonicus</name>
    <dbReference type="NCBI Taxonomy" id="34305"/>
    <lineage>
        <taxon>Eukaryota</taxon>
        <taxon>Viridiplantae</taxon>
        <taxon>Streptophyta</taxon>
        <taxon>Embryophyta</taxon>
        <taxon>Tracheophyta</taxon>
        <taxon>Spermatophyta</taxon>
        <taxon>Magnoliopsida</taxon>
        <taxon>eudicotyledons</taxon>
        <taxon>Gunneridae</taxon>
        <taxon>Pentapetalae</taxon>
        <taxon>rosids</taxon>
        <taxon>fabids</taxon>
        <taxon>Fabales</taxon>
        <taxon>Fabaceae</taxon>
        <taxon>Papilionoideae</taxon>
        <taxon>50 kb inversion clade</taxon>
        <taxon>NPAAA clade</taxon>
        <taxon>Hologalegina</taxon>
        <taxon>robinioid clade</taxon>
        <taxon>Loteae</taxon>
        <taxon>Lotus</taxon>
    </lineage>
</organism>
<evidence type="ECO:0000256" key="6">
    <source>
        <dbReference type="SAM" id="Phobius"/>
    </source>
</evidence>
<dbReference type="PROSITE" id="PS51469">
    <property type="entry name" value="SUN"/>
    <property type="match status" value="1"/>
</dbReference>
<keyword evidence="3 6" id="KW-1133">Transmembrane helix</keyword>
<evidence type="ECO:0000256" key="2">
    <source>
        <dbReference type="ARBA" id="ARBA00022692"/>
    </source>
</evidence>
<dbReference type="InterPro" id="IPR012919">
    <property type="entry name" value="SUN_dom"/>
</dbReference>
<proteinExistence type="evidence at transcript level"/>
<dbReference type="GO" id="GO:0034975">
    <property type="term" value="P:protein folding in endoplasmic reticulum"/>
    <property type="evidence" value="ECO:0007669"/>
    <property type="project" value="TreeGrafter"/>
</dbReference>
<dbReference type="EMBL" id="BT149120">
    <property type="protein sequence ID" value="AFK48914.1"/>
    <property type="molecule type" value="mRNA"/>
</dbReference>
<dbReference type="Pfam" id="PF07738">
    <property type="entry name" value="Sad1_UNC"/>
    <property type="match status" value="1"/>
</dbReference>
<comment type="subcellular location">
    <subcellularLocation>
        <location evidence="1">Endomembrane system</location>
    </subcellularLocation>
</comment>
<evidence type="ECO:0000256" key="1">
    <source>
        <dbReference type="ARBA" id="ARBA00004308"/>
    </source>
</evidence>
<evidence type="ECO:0000259" key="7">
    <source>
        <dbReference type="PROSITE" id="PS51469"/>
    </source>
</evidence>
<keyword evidence="2 6" id="KW-0812">Transmembrane</keyword>
<dbReference type="GO" id="GO:0016020">
    <property type="term" value="C:membrane"/>
    <property type="evidence" value="ECO:0007669"/>
    <property type="project" value="InterPro"/>
</dbReference>
<evidence type="ECO:0000256" key="4">
    <source>
        <dbReference type="ARBA" id="ARBA00023136"/>
    </source>
</evidence>
<dbReference type="InterPro" id="IPR045120">
    <property type="entry name" value="Suco/Slp1-like"/>
</dbReference>
<dbReference type="PANTHER" id="PTHR12953:SF0">
    <property type="entry name" value="SUN DOMAIN-CONTAINING OSSIFICATION FACTOR"/>
    <property type="match status" value="1"/>
</dbReference>
<dbReference type="GO" id="GO:0012505">
    <property type="term" value="C:endomembrane system"/>
    <property type="evidence" value="ECO:0007669"/>
    <property type="project" value="UniProtKB-SubCell"/>
</dbReference>
<protein>
    <recommendedName>
        <fullName evidence="7">SUN domain-containing protein</fullName>
    </recommendedName>
</protein>
<name>I3T8S2_LOTJA</name>
<evidence type="ECO:0000256" key="5">
    <source>
        <dbReference type="SAM" id="MobiDB-lite"/>
    </source>
</evidence>
<feature type="region of interest" description="Disordered" evidence="5">
    <location>
        <begin position="112"/>
        <end position="132"/>
    </location>
</feature>
<feature type="domain" description="SUN" evidence="7">
    <location>
        <begin position="165"/>
        <end position="330"/>
    </location>
</feature>
<reference evidence="8" key="1">
    <citation type="submission" date="2012-05" db="EMBL/GenBank/DDBJ databases">
        <authorList>
            <person name="Krishnakumar V."/>
            <person name="Cheung F."/>
            <person name="Xiao Y."/>
            <person name="Chan A."/>
            <person name="Moskal W.A."/>
            <person name="Town C.D."/>
        </authorList>
    </citation>
    <scope>NUCLEOTIDE SEQUENCE</scope>
</reference>
<evidence type="ECO:0000256" key="3">
    <source>
        <dbReference type="ARBA" id="ARBA00022989"/>
    </source>
</evidence>
<accession>I3T8S2</accession>
<evidence type="ECO:0000313" key="8">
    <source>
        <dbReference type="EMBL" id="AFK48914.1"/>
    </source>
</evidence>
<sequence>MQRSRKALQARRAIEKDTSGRNYLYKISLSLVFVLWGLVFLFSLWISRGNGYGDASEDVPVRISNWSENEHRQCKTSNSDDEYLTKEINACIPSETFCPDCARTDSFIGDPLSTGESMSNVEPDDEENNISPNRKEYDIERSESALKHENDVQKYDHLTQAVPLGLDEFKSRASPKIKSGTSPSESVIHRVDQGGAEYNYASESKGAKVLASNKEAKGASNILSKNKDKYLRNPCSSEDKFVIIELSEETLVDTIGIANFEHHSSNLKDFELLGSMAYPTDAWVFSWEFYRRKCEASSKICSSGTKMGEISEAESSKPLWIRILLHTEYS</sequence>
<keyword evidence="4 6" id="KW-0472">Membrane</keyword>